<dbReference type="InterPro" id="IPR013761">
    <property type="entry name" value="SAM/pointed_sf"/>
</dbReference>
<keyword evidence="2" id="KW-1185">Reference proteome</keyword>
<dbReference type="VEuPathDB" id="VectorBase:AALB003999"/>
<dbReference type="PROSITE" id="PS50297">
    <property type="entry name" value="ANK_REP_REGION"/>
    <property type="match status" value="1"/>
</dbReference>
<reference evidence="1 2" key="1">
    <citation type="journal article" date="2017" name="G3 (Bethesda)">
        <title>The Physical Genome Mapping of Anopheles albimanus Corrected Scaffold Misassemblies and Identified Interarm Rearrangements in Genus Anopheles.</title>
        <authorList>
            <person name="Artemov G.N."/>
            <person name="Peery A.N."/>
            <person name="Jiang X."/>
            <person name="Tu Z."/>
            <person name="Stegniy V.N."/>
            <person name="Sharakhova M.V."/>
            <person name="Sharakhov I.V."/>
        </authorList>
    </citation>
    <scope>NUCLEOTIDE SEQUENCE [LARGE SCALE GENOMIC DNA]</scope>
    <source>
        <strain evidence="1 2">ALBI9_A</strain>
    </source>
</reference>
<dbReference type="PANTHER" id="PTHR24157:SF3">
    <property type="entry name" value="ANKYRIN REPEAT, SAM AND BASIC LEUCINE ZIPPER DOMAIN-CONTAINING PROTEIN 1"/>
    <property type="match status" value="1"/>
</dbReference>
<dbReference type="SUPFAM" id="SSF48403">
    <property type="entry name" value="Ankyrin repeat"/>
    <property type="match status" value="1"/>
</dbReference>
<dbReference type="PRINTS" id="PR01415">
    <property type="entry name" value="ANKYRIN"/>
</dbReference>
<dbReference type="Gene3D" id="1.25.40.20">
    <property type="entry name" value="Ankyrin repeat-containing domain"/>
    <property type="match status" value="2"/>
</dbReference>
<dbReference type="STRING" id="7167.A0A182FBW5"/>
<dbReference type="SMART" id="SM00248">
    <property type="entry name" value="ANK"/>
    <property type="match status" value="4"/>
</dbReference>
<dbReference type="Pfam" id="PF12796">
    <property type="entry name" value="Ank_2"/>
    <property type="match status" value="1"/>
</dbReference>
<dbReference type="AlphaFoldDB" id="A0A182FBW5"/>
<dbReference type="GO" id="GO:0071546">
    <property type="term" value="C:pi-body"/>
    <property type="evidence" value="ECO:0007669"/>
    <property type="project" value="TreeGrafter"/>
</dbReference>
<organism evidence="1 2">
    <name type="scientific">Anopheles albimanus</name>
    <name type="common">New world malaria mosquito</name>
    <dbReference type="NCBI Taxonomy" id="7167"/>
    <lineage>
        <taxon>Eukaryota</taxon>
        <taxon>Metazoa</taxon>
        <taxon>Ecdysozoa</taxon>
        <taxon>Arthropoda</taxon>
        <taxon>Hexapoda</taxon>
        <taxon>Insecta</taxon>
        <taxon>Pterygota</taxon>
        <taxon>Neoptera</taxon>
        <taxon>Endopterygota</taxon>
        <taxon>Diptera</taxon>
        <taxon>Nematocera</taxon>
        <taxon>Culicoidea</taxon>
        <taxon>Culicidae</taxon>
        <taxon>Anophelinae</taxon>
        <taxon>Anopheles</taxon>
    </lineage>
</organism>
<dbReference type="SUPFAM" id="SSF47769">
    <property type="entry name" value="SAM/Pointed domain"/>
    <property type="match status" value="1"/>
</dbReference>
<accession>A0A182FBW5</accession>
<name>A0A182FBW5_ANOAL</name>
<dbReference type="Proteomes" id="UP000069272">
    <property type="component" value="Chromosome 3R"/>
</dbReference>
<dbReference type="InterPro" id="IPR036770">
    <property type="entry name" value="Ankyrin_rpt-contain_sf"/>
</dbReference>
<dbReference type="Gene3D" id="1.10.150.50">
    <property type="entry name" value="Transcription Factor, Ets-1"/>
    <property type="match status" value="1"/>
</dbReference>
<dbReference type="PANTHER" id="PTHR24157">
    <property type="entry name" value="ANKYRIN REPEAT, SAM AND BASIC LEUCINE ZIPPER DOMAIN-CONTAINING PROTEIN 1"/>
    <property type="match status" value="1"/>
</dbReference>
<dbReference type="EnsemblMetazoa" id="AALB003999-RA">
    <property type="protein sequence ID" value="AALB003999-PA"/>
    <property type="gene ID" value="AALB003999"/>
</dbReference>
<evidence type="ECO:0000313" key="1">
    <source>
        <dbReference type="EnsemblMetazoa" id="AALB003999-PA"/>
    </source>
</evidence>
<dbReference type="VEuPathDB" id="VectorBase:AALB20_034431"/>
<reference evidence="1" key="2">
    <citation type="submission" date="2022-08" db="UniProtKB">
        <authorList>
            <consortium name="EnsemblMetazoa"/>
        </authorList>
    </citation>
    <scope>IDENTIFICATION</scope>
    <source>
        <strain evidence="1">STECLA/ALBI9_A</strain>
    </source>
</reference>
<protein>
    <submittedName>
        <fullName evidence="1">ANK_REP_REGION domain-containing protein</fullName>
    </submittedName>
</protein>
<evidence type="ECO:0000313" key="2">
    <source>
        <dbReference type="Proteomes" id="UP000069272"/>
    </source>
</evidence>
<proteinExistence type="predicted"/>
<dbReference type="InterPro" id="IPR002110">
    <property type="entry name" value="Ankyrin_rpt"/>
</dbReference>
<dbReference type="PROSITE" id="PS50088">
    <property type="entry name" value="ANK_REPEAT"/>
    <property type="match status" value="1"/>
</dbReference>
<sequence length="486" mass="54975">SIDSSRGARRFPRGTGIFPGKPVFFVVFRSVVHFFSEMYAPAGYEDSDDDDEFDEFGFFSECPKPKPAAPRAPLINYELLLNSAVCEGNLEETKRILNLDSSLRSGGLVAQGWPIIFSACYEAHRDIVEYLLVVEKVDANQMFGMETALMKACASPKPTELVYPVVRLLLDFGAIIEVLDRFGCTPLMFACQQGHLKVVKEIVGESPLITVDRDGNTALFLAVINNHYEIVKVLLRAGAQSNIVNRAGFTPRQCAILAGHTEVAELFPAEEEPYLVEAKYRNYSNYKDLMDSGHHSSIDGLLFGMNSEDMLHFFAKKDVDLFDFLTMTDDRLREVGIKYPIQRKRILLGLYDLHQHPWSKSSLNPQQTGSSIDMYDTLEMLANIHRQIIILHSTMVYTKELVGRSQNPEAFEEVMQASNLRRHLRALQSKMRGFQAQLREHHKLSAPKPVLHMTSESNLAIQSKKPWKVCAFLGLLGCVIYLKFRK</sequence>